<gene>
    <name evidence="2" type="ORF">UFOPK3957_00926</name>
</gene>
<proteinExistence type="predicted"/>
<organism evidence="2">
    <name type="scientific">freshwater metagenome</name>
    <dbReference type="NCBI Taxonomy" id="449393"/>
    <lineage>
        <taxon>unclassified sequences</taxon>
        <taxon>metagenomes</taxon>
        <taxon>ecological metagenomes</taxon>
    </lineage>
</organism>
<sequence length="99" mass="10428">MLLGLADIGGEGLAALLGEHCAGCADGQAGKGNEIEGPAPPSHHNDEDEEQGSEWEHHHNEMDYQWMHGQAGHGDEGALGYKGRCGNRAHSGNLQGFEA</sequence>
<evidence type="ECO:0000256" key="1">
    <source>
        <dbReference type="SAM" id="MobiDB-lite"/>
    </source>
</evidence>
<dbReference type="EMBL" id="CAFBOM010000145">
    <property type="protein sequence ID" value="CAB4989371.1"/>
    <property type="molecule type" value="Genomic_DNA"/>
</dbReference>
<accession>A0A6J7N7G9</accession>
<dbReference type="AlphaFoldDB" id="A0A6J7N7G9"/>
<feature type="region of interest" description="Disordered" evidence="1">
    <location>
        <begin position="26"/>
        <end position="61"/>
    </location>
</feature>
<evidence type="ECO:0000313" key="2">
    <source>
        <dbReference type="EMBL" id="CAB4989371.1"/>
    </source>
</evidence>
<protein>
    <submittedName>
        <fullName evidence="2">Unannotated protein</fullName>
    </submittedName>
</protein>
<name>A0A6J7N7G9_9ZZZZ</name>
<reference evidence="2" key="1">
    <citation type="submission" date="2020-05" db="EMBL/GenBank/DDBJ databases">
        <authorList>
            <person name="Chiriac C."/>
            <person name="Salcher M."/>
            <person name="Ghai R."/>
            <person name="Kavagutti S V."/>
        </authorList>
    </citation>
    <scope>NUCLEOTIDE SEQUENCE</scope>
</reference>